<dbReference type="Proteomes" id="UP000053573">
    <property type="component" value="Unassembled WGS sequence"/>
</dbReference>
<feature type="region of interest" description="Disordered" evidence="1">
    <location>
        <begin position="1"/>
        <end position="44"/>
    </location>
</feature>
<evidence type="ECO:0000313" key="3">
    <source>
        <dbReference type="Proteomes" id="UP000053573"/>
    </source>
</evidence>
<protein>
    <submittedName>
        <fullName evidence="2">Uncharacterized protein</fullName>
    </submittedName>
</protein>
<dbReference type="AlphaFoldDB" id="A0A0H1BES4"/>
<dbReference type="EMBL" id="LDEV01002247">
    <property type="protein sequence ID" value="KLJ09835.1"/>
    <property type="molecule type" value="Genomic_DNA"/>
</dbReference>
<sequence length="72" mass="7661">MEAQTPRSTRRHSADSTLPLNRRMLETPPPHSSRSGKTAPGLSAGISAGISALQSTNLYRGPEANFTEAGLR</sequence>
<keyword evidence="3" id="KW-1185">Reference proteome</keyword>
<proteinExistence type="predicted"/>
<reference evidence="3" key="1">
    <citation type="journal article" date="2015" name="PLoS Genet.">
        <title>The dynamic genome and transcriptome of the human fungal pathogen Blastomyces and close relative Emmonsia.</title>
        <authorList>
            <person name="Munoz J.F."/>
            <person name="Gauthier G.M."/>
            <person name="Desjardins C.A."/>
            <person name="Gallo J.E."/>
            <person name="Holder J."/>
            <person name="Sullivan T.D."/>
            <person name="Marty A.J."/>
            <person name="Carmen J.C."/>
            <person name="Chen Z."/>
            <person name="Ding L."/>
            <person name="Gujja S."/>
            <person name="Magrini V."/>
            <person name="Misas E."/>
            <person name="Mitreva M."/>
            <person name="Priest M."/>
            <person name="Saif S."/>
            <person name="Whiston E.A."/>
            <person name="Young S."/>
            <person name="Zeng Q."/>
            <person name="Goldman W.E."/>
            <person name="Mardis E.R."/>
            <person name="Taylor J.W."/>
            <person name="McEwen J.G."/>
            <person name="Clay O.K."/>
            <person name="Klein B.S."/>
            <person name="Cuomo C.A."/>
        </authorList>
    </citation>
    <scope>NUCLEOTIDE SEQUENCE [LARGE SCALE GENOMIC DNA]</scope>
    <source>
        <strain evidence="3">UAMH 139</strain>
    </source>
</reference>
<name>A0A0H1BES4_9EURO</name>
<evidence type="ECO:0000313" key="2">
    <source>
        <dbReference type="EMBL" id="KLJ09835.1"/>
    </source>
</evidence>
<gene>
    <name evidence="2" type="ORF">EMPG_09931</name>
</gene>
<dbReference type="OrthoDB" id="10584202at2759"/>
<accession>A0A0H1BES4</accession>
<comment type="caution">
    <text evidence="2">The sequence shown here is derived from an EMBL/GenBank/DDBJ whole genome shotgun (WGS) entry which is preliminary data.</text>
</comment>
<organism evidence="2 3">
    <name type="scientific">Blastomyces silverae</name>
    <dbReference type="NCBI Taxonomy" id="2060906"/>
    <lineage>
        <taxon>Eukaryota</taxon>
        <taxon>Fungi</taxon>
        <taxon>Dikarya</taxon>
        <taxon>Ascomycota</taxon>
        <taxon>Pezizomycotina</taxon>
        <taxon>Eurotiomycetes</taxon>
        <taxon>Eurotiomycetidae</taxon>
        <taxon>Onygenales</taxon>
        <taxon>Ajellomycetaceae</taxon>
        <taxon>Blastomyces</taxon>
    </lineage>
</organism>
<evidence type="ECO:0000256" key="1">
    <source>
        <dbReference type="SAM" id="MobiDB-lite"/>
    </source>
</evidence>